<feature type="region of interest" description="Disordered" evidence="11">
    <location>
        <begin position="1157"/>
        <end position="1242"/>
    </location>
</feature>
<feature type="domain" description="SMP-LTD" evidence="14">
    <location>
        <begin position="327"/>
        <end position="597"/>
    </location>
</feature>
<evidence type="ECO:0000259" key="13">
    <source>
        <dbReference type="PROSITE" id="PS50004"/>
    </source>
</evidence>
<proteinExistence type="predicted"/>
<dbReference type="GO" id="GO:0061817">
    <property type="term" value="P:endoplasmic reticulum-plasma membrane tethering"/>
    <property type="evidence" value="ECO:0007669"/>
    <property type="project" value="InterPro"/>
</dbReference>
<dbReference type="eggNOG" id="KOG1012">
    <property type="taxonomic scope" value="Eukaryota"/>
</dbReference>
<dbReference type="InterPro" id="IPR031468">
    <property type="entry name" value="SMP_LBD"/>
</dbReference>
<dbReference type="Proteomes" id="UP000016933">
    <property type="component" value="Unassembled WGS sequence"/>
</dbReference>
<evidence type="ECO:0000256" key="2">
    <source>
        <dbReference type="ARBA" id="ARBA00022448"/>
    </source>
</evidence>
<dbReference type="OMA" id="WAKFGKV"/>
<evidence type="ECO:0000256" key="7">
    <source>
        <dbReference type="ARBA" id="ARBA00022989"/>
    </source>
</evidence>
<feature type="compositionally biased region" description="Low complexity" evidence="11">
    <location>
        <begin position="444"/>
        <end position="465"/>
    </location>
</feature>
<feature type="compositionally biased region" description="Basic and acidic residues" evidence="11">
    <location>
        <begin position="136"/>
        <end position="146"/>
    </location>
</feature>
<keyword evidence="5" id="KW-0677">Repeat</keyword>
<dbReference type="AlphaFoldDB" id="M2Y1T7"/>
<evidence type="ECO:0000259" key="14">
    <source>
        <dbReference type="PROSITE" id="PS51847"/>
    </source>
</evidence>
<dbReference type="GO" id="GO:0005789">
    <property type="term" value="C:endoplasmic reticulum membrane"/>
    <property type="evidence" value="ECO:0007669"/>
    <property type="project" value="UniProtKB-SubCell"/>
</dbReference>
<evidence type="ECO:0000256" key="10">
    <source>
        <dbReference type="ARBA" id="ARBA00023136"/>
    </source>
</evidence>
<comment type="subcellular location">
    <subcellularLocation>
        <location evidence="1">Endoplasmic reticulum membrane</location>
    </subcellularLocation>
</comment>
<feature type="transmembrane region" description="Helical" evidence="12">
    <location>
        <begin position="230"/>
        <end position="249"/>
    </location>
</feature>
<name>M2Y1T7_DOTSN</name>
<evidence type="ECO:0000256" key="3">
    <source>
        <dbReference type="ARBA" id="ARBA00022553"/>
    </source>
</evidence>
<dbReference type="SMART" id="SM00239">
    <property type="entry name" value="C2"/>
    <property type="match status" value="2"/>
</dbReference>
<keyword evidence="3" id="KW-0597">Phosphoprotein</keyword>
<dbReference type="GO" id="GO:0008289">
    <property type="term" value="F:lipid binding"/>
    <property type="evidence" value="ECO:0007669"/>
    <property type="project" value="UniProtKB-KW"/>
</dbReference>
<dbReference type="InterPro" id="IPR035892">
    <property type="entry name" value="C2_domain_sf"/>
</dbReference>
<organism evidence="15 16">
    <name type="scientific">Dothistroma septosporum (strain NZE10 / CBS 128990)</name>
    <name type="common">Red band needle blight fungus</name>
    <name type="synonym">Mycosphaerella pini</name>
    <dbReference type="NCBI Taxonomy" id="675120"/>
    <lineage>
        <taxon>Eukaryota</taxon>
        <taxon>Fungi</taxon>
        <taxon>Dikarya</taxon>
        <taxon>Ascomycota</taxon>
        <taxon>Pezizomycotina</taxon>
        <taxon>Dothideomycetes</taxon>
        <taxon>Dothideomycetidae</taxon>
        <taxon>Mycosphaerellales</taxon>
        <taxon>Mycosphaerellaceae</taxon>
        <taxon>Dothistroma</taxon>
    </lineage>
</organism>
<evidence type="ECO:0008006" key="17">
    <source>
        <dbReference type="Google" id="ProtNLM"/>
    </source>
</evidence>
<feature type="domain" description="C2" evidence="13">
    <location>
        <begin position="815"/>
        <end position="949"/>
    </location>
</feature>
<dbReference type="Pfam" id="PF25331">
    <property type="entry name" value="C2_Mug190_3rd"/>
    <property type="match status" value="1"/>
</dbReference>
<feature type="domain" description="C2" evidence="13">
    <location>
        <begin position="595"/>
        <end position="724"/>
    </location>
</feature>
<dbReference type="InterPro" id="IPR000008">
    <property type="entry name" value="C2_dom"/>
</dbReference>
<reference evidence="16" key="1">
    <citation type="journal article" date="2012" name="PLoS Genet.">
        <title>The genomes of the fungal plant pathogens Cladosporium fulvum and Dothistroma septosporum reveal adaptation to different hosts and lifestyles but also signatures of common ancestry.</title>
        <authorList>
            <person name="de Wit P.J.G.M."/>
            <person name="van der Burgt A."/>
            <person name="Oekmen B."/>
            <person name="Stergiopoulos I."/>
            <person name="Abd-Elsalam K.A."/>
            <person name="Aerts A.L."/>
            <person name="Bahkali A.H."/>
            <person name="Beenen H.G."/>
            <person name="Chettri P."/>
            <person name="Cox M.P."/>
            <person name="Datema E."/>
            <person name="de Vries R.P."/>
            <person name="Dhillon B."/>
            <person name="Ganley A.R."/>
            <person name="Griffiths S.A."/>
            <person name="Guo Y."/>
            <person name="Hamelin R.C."/>
            <person name="Henrissat B."/>
            <person name="Kabir M.S."/>
            <person name="Jashni M.K."/>
            <person name="Kema G."/>
            <person name="Klaubauf S."/>
            <person name="Lapidus A."/>
            <person name="Levasseur A."/>
            <person name="Lindquist E."/>
            <person name="Mehrabi R."/>
            <person name="Ohm R.A."/>
            <person name="Owen T.J."/>
            <person name="Salamov A."/>
            <person name="Schwelm A."/>
            <person name="Schijlen E."/>
            <person name="Sun H."/>
            <person name="van den Burg H.A."/>
            <person name="van Ham R.C.H.J."/>
            <person name="Zhang S."/>
            <person name="Goodwin S.B."/>
            <person name="Grigoriev I.V."/>
            <person name="Collemare J."/>
            <person name="Bradshaw R.E."/>
        </authorList>
    </citation>
    <scope>NUCLEOTIDE SEQUENCE [LARGE SCALE GENOMIC DNA]</scope>
    <source>
        <strain evidence="16">NZE10 / CBS 128990</strain>
    </source>
</reference>
<feature type="transmembrane region" description="Helical" evidence="12">
    <location>
        <begin position="270"/>
        <end position="292"/>
    </location>
</feature>
<dbReference type="CDD" id="cd21676">
    <property type="entry name" value="SMP_Mug190"/>
    <property type="match status" value="1"/>
</dbReference>
<protein>
    <recommendedName>
        <fullName evidence="17">C2 domain-containing protein</fullName>
    </recommendedName>
</protein>
<dbReference type="STRING" id="675120.M2Y1T7"/>
<feature type="compositionally biased region" description="Basic and acidic residues" evidence="11">
    <location>
        <begin position="407"/>
        <end position="418"/>
    </location>
</feature>
<feature type="region of interest" description="Disordered" evidence="11">
    <location>
        <begin position="398"/>
        <end position="465"/>
    </location>
</feature>
<sequence length="1275" mass="143214">MSGNEDAERSRRNYHAPYTGKHPIPTISKYREEKQAREDAAGVGAGVDLEQSRTERAKEGWRTYWRGDDKENDDGGKQGQEEDKQHQSNETQRPNRGIDVDGDGDVDEEDEKEAEAVVDTSEVTPATRKGGRKHGNKQERAEREVTDPVTHLPVRIFDFTEDSLKDVEENPLPFGRTNRTATGLSNKAKTDTELREETREMAAGKESLNALFPPPSYEVVKQDMIKINNMGIAIGLSGTAIVLVFAILLERIISPQSLARLCGVREQSSWWFRFGTWPVLAALAATGIFFLISGVRAWVTTRMNDEWEDQIWKGNLEAKKQEAKAHETESTLWLNQLVGSIWPLINPDLFTSLADMLEDVMQASLPRLVQMVSVDDIGQGSESLRLLGIRWLPSGAAARSVGGDGKVQSEQESKKGNDRSVPGQGEVDQSAGEGNQKAQDDDQNQGQNQDQDQSDSGAEKAGVAEGMEAEEGDFINLEVAFAYRARKSESFKDRTKDMHLYLAFYLPGGIKLPIWVDVKGLVGTCRMRLQLAPDPPFFALCTITFLGQPKVDISCIPLFKRALNIMDLPLISNFVQSSVNAAMAEYVAPKSLTLDLKDMLAGDDFKKDTVARGILVVDIVHGYDFKEGDTKIPMISDGSSDPYVSVGWAKFGKPMFSTRVLISEQEPYWHERAVLLVTPEELNVDERLRLQLWDSDRFTADDDLGRIEVDLKQIMTSDDTNGKMHYRTDGFRALKAGENMPGKLEWRVGYFSKTRLQACQYQKQTYDKEIRSEHDLEQKVKETCERKLREASVKKGRHAKDMGELEQQKKQERKATEDAIVICAPPPEGYPSGVFSIQIHQITGLELEQLNKSVIDHRDDEAEEGGDMPSAYCNIIINHRKVFKTRTKPKNSKPFYNAGTERFVPDWRNAEVYVSVRDAREGENDPLMGIVHLPLGEVFKDRAQVNGYYPLMGGIGYGRIRISMVWRSVQLQAPPEQLGWECGTLEVKPTIDRTQCQIPSDLSDLTMKFHTNIGNGKMWPHKSDQNWRTRRGKSLFLPVQKRYASCLAIRFKRHGLIKDKTAAFCILWLKDIPDEEEKTLNLPIWKGDYDRASTCTLDGDDSGAQSSPGEKVGHITLTVTFWSGLGAAHQKWASRDPDLRNVMEVLDVAHDNYESKKTEEMVGITAGDGNDTDSSDDSDPDSSDDETQTPRQADGGGEGTMAKQSDAGDGHRNVIDKVKEYSKHTKQQHRRNRGVMQYKVPRTANWAKDKAERVEGKMKGLFTRHTREPGIETEV</sequence>
<evidence type="ECO:0000256" key="12">
    <source>
        <dbReference type="SAM" id="Phobius"/>
    </source>
</evidence>
<dbReference type="CDD" id="cd04052">
    <property type="entry name" value="C2B_Tricalbin-like"/>
    <property type="match status" value="1"/>
</dbReference>
<evidence type="ECO:0000256" key="4">
    <source>
        <dbReference type="ARBA" id="ARBA00022692"/>
    </source>
</evidence>
<dbReference type="SUPFAM" id="SSF49562">
    <property type="entry name" value="C2 domain (Calcium/lipid-binding domain, CaLB)"/>
    <property type="match status" value="2"/>
</dbReference>
<keyword evidence="7 12" id="KW-1133">Transmembrane helix</keyword>
<dbReference type="Pfam" id="PF00168">
    <property type="entry name" value="C2"/>
    <property type="match status" value="2"/>
</dbReference>
<feature type="compositionally biased region" description="Basic and acidic residues" evidence="11">
    <location>
        <begin position="188"/>
        <end position="197"/>
    </location>
</feature>
<evidence type="ECO:0000256" key="5">
    <source>
        <dbReference type="ARBA" id="ARBA00022737"/>
    </source>
</evidence>
<feature type="region of interest" description="Disordered" evidence="11">
    <location>
        <begin position="168"/>
        <end position="197"/>
    </location>
</feature>
<keyword evidence="6" id="KW-0256">Endoplasmic reticulum</keyword>
<keyword evidence="2" id="KW-0813">Transport</keyword>
<feature type="compositionally biased region" description="Basic and acidic residues" evidence="11">
    <location>
        <begin position="29"/>
        <end position="40"/>
    </location>
</feature>
<gene>
    <name evidence="15" type="ORF">DOTSEDRAFT_75106</name>
</gene>
<keyword evidence="10 12" id="KW-0472">Membrane</keyword>
<keyword evidence="9" id="KW-0446">Lipid-binding</keyword>
<dbReference type="InterPro" id="IPR057349">
    <property type="entry name" value="C2_Mug190_3rd"/>
</dbReference>
<evidence type="ECO:0000313" key="16">
    <source>
        <dbReference type="Proteomes" id="UP000016933"/>
    </source>
</evidence>
<feature type="compositionally biased region" description="Polar residues" evidence="11">
    <location>
        <begin position="177"/>
        <end position="187"/>
    </location>
</feature>
<dbReference type="CDD" id="cd04041">
    <property type="entry name" value="C2A_fungal"/>
    <property type="match status" value="1"/>
</dbReference>
<feature type="compositionally biased region" description="Acidic residues" evidence="11">
    <location>
        <begin position="1170"/>
        <end position="1187"/>
    </location>
</feature>
<feature type="region of interest" description="Disordered" evidence="11">
    <location>
        <begin position="1"/>
        <end position="146"/>
    </location>
</feature>
<dbReference type="PROSITE" id="PS51847">
    <property type="entry name" value="SMP"/>
    <property type="match status" value="1"/>
</dbReference>
<feature type="compositionally biased region" description="Basic and acidic residues" evidence="11">
    <location>
        <begin position="1"/>
        <end position="11"/>
    </location>
</feature>
<dbReference type="EMBL" id="KB446545">
    <property type="protein sequence ID" value="EME39269.1"/>
    <property type="molecule type" value="Genomic_DNA"/>
</dbReference>
<keyword evidence="4 12" id="KW-0812">Transmembrane</keyword>
<feature type="compositionally biased region" description="Basic residues" evidence="11">
    <location>
        <begin position="1224"/>
        <end position="1233"/>
    </location>
</feature>
<feature type="compositionally biased region" description="Basic and acidic residues" evidence="11">
    <location>
        <begin position="1206"/>
        <end position="1223"/>
    </location>
</feature>
<accession>M2Y1T7</accession>
<dbReference type="PANTHER" id="PTHR47348">
    <property type="entry name" value="MEIOTICALLY UP-REGULATED GENE 190 PROTEIN"/>
    <property type="match status" value="1"/>
</dbReference>
<feature type="compositionally biased region" description="Acidic residues" evidence="11">
    <location>
        <begin position="100"/>
        <end position="113"/>
    </location>
</feature>
<dbReference type="PROSITE" id="PS50004">
    <property type="entry name" value="C2"/>
    <property type="match status" value="2"/>
</dbReference>
<dbReference type="InterPro" id="IPR037767">
    <property type="entry name" value="C2A_Mug190-like"/>
</dbReference>
<dbReference type="InterPro" id="IPR037765">
    <property type="entry name" value="C2B_Tricalbin"/>
</dbReference>
<evidence type="ECO:0000256" key="8">
    <source>
        <dbReference type="ARBA" id="ARBA00023055"/>
    </source>
</evidence>
<evidence type="ECO:0000313" key="15">
    <source>
        <dbReference type="EMBL" id="EME39269.1"/>
    </source>
</evidence>
<evidence type="ECO:0000256" key="1">
    <source>
        <dbReference type="ARBA" id="ARBA00004586"/>
    </source>
</evidence>
<dbReference type="Gene3D" id="2.60.40.150">
    <property type="entry name" value="C2 domain"/>
    <property type="match status" value="2"/>
</dbReference>
<dbReference type="OrthoDB" id="419768at2759"/>
<dbReference type="GO" id="GO:0006869">
    <property type="term" value="P:lipid transport"/>
    <property type="evidence" value="ECO:0007669"/>
    <property type="project" value="UniProtKB-KW"/>
</dbReference>
<evidence type="ECO:0000256" key="9">
    <source>
        <dbReference type="ARBA" id="ARBA00023121"/>
    </source>
</evidence>
<evidence type="ECO:0000256" key="6">
    <source>
        <dbReference type="ARBA" id="ARBA00022824"/>
    </source>
</evidence>
<feature type="compositionally biased region" description="Basic and acidic residues" evidence="11">
    <location>
        <begin position="50"/>
        <end position="87"/>
    </location>
</feature>
<reference evidence="15 16" key="2">
    <citation type="journal article" date="2012" name="PLoS Pathog.">
        <title>Diverse lifestyles and strategies of plant pathogenesis encoded in the genomes of eighteen Dothideomycetes fungi.</title>
        <authorList>
            <person name="Ohm R.A."/>
            <person name="Feau N."/>
            <person name="Henrissat B."/>
            <person name="Schoch C.L."/>
            <person name="Horwitz B.A."/>
            <person name="Barry K.W."/>
            <person name="Condon B.J."/>
            <person name="Copeland A.C."/>
            <person name="Dhillon B."/>
            <person name="Glaser F."/>
            <person name="Hesse C.N."/>
            <person name="Kosti I."/>
            <person name="LaButti K."/>
            <person name="Lindquist E.A."/>
            <person name="Lucas S."/>
            <person name="Salamov A.A."/>
            <person name="Bradshaw R.E."/>
            <person name="Ciuffetti L."/>
            <person name="Hamelin R.C."/>
            <person name="Kema G.H.J."/>
            <person name="Lawrence C."/>
            <person name="Scott J.A."/>
            <person name="Spatafora J.W."/>
            <person name="Turgeon B.G."/>
            <person name="de Wit P.J.G.M."/>
            <person name="Zhong S."/>
            <person name="Goodwin S.B."/>
            <person name="Grigoriev I.V."/>
        </authorList>
    </citation>
    <scope>NUCLEOTIDE SEQUENCE [LARGE SCALE GENOMIC DNA]</scope>
    <source>
        <strain evidence="16">NZE10 / CBS 128990</strain>
    </source>
</reference>
<keyword evidence="16" id="KW-1185">Reference proteome</keyword>
<dbReference type="HOGENOM" id="CLU_002125_3_0_1"/>
<keyword evidence="8" id="KW-0445">Lipid transport</keyword>
<dbReference type="PANTHER" id="PTHR47348:SF2">
    <property type="entry name" value="MEIOTICALLY UP-REGULATED 190 PROTEIN"/>
    <property type="match status" value="1"/>
</dbReference>
<dbReference type="Pfam" id="PF25669">
    <property type="entry name" value="SMP_MUG190-like"/>
    <property type="match status" value="2"/>
</dbReference>
<evidence type="ECO:0000256" key="11">
    <source>
        <dbReference type="SAM" id="MobiDB-lite"/>
    </source>
</evidence>